<reference evidence="2 3" key="1">
    <citation type="submission" date="2018-11" db="EMBL/GenBank/DDBJ databases">
        <title>Genome sequencing of Lautropia sp. KCOM 2505 (= ChDC F240).</title>
        <authorList>
            <person name="Kook J.-K."/>
            <person name="Park S.-N."/>
            <person name="Lim Y.K."/>
        </authorList>
    </citation>
    <scope>NUCLEOTIDE SEQUENCE [LARGE SCALE GENOMIC DNA]</scope>
    <source>
        <strain evidence="2 3">KCOM 2505</strain>
    </source>
</reference>
<feature type="transmembrane region" description="Helical" evidence="1">
    <location>
        <begin position="26"/>
        <end position="46"/>
    </location>
</feature>
<proteinExistence type="predicted"/>
<gene>
    <name evidence="2" type="ORF">EHV23_00640</name>
</gene>
<dbReference type="AlphaFoldDB" id="A0A3R8NSI1"/>
<feature type="transmembrane region" description="Helical" evidence="1">
    <location>
        <begin position="58"/>
        <end position="83"/>
    </location>
</feature>
<protein>
    <recommendedName>
        <fullName evidence="4">Yip1 domain-containing protein</fullName>
    </recommendedName>
</protein>
<name>A0A3R8NSI1_9BURK</name>
<feature type="transmembrane region" description="Helical" evidence="1">
    <location>
        <begin position="95"/>
        <end position="114"/>
    </location>
</feature>
<feature type="transmembrane region" description="Helical" evidence="1">
    <location>
        <begin position="148"/>
        <end position="173"/>
    </location>
</feature>
<evidence type="ECO:0000256" key="1">
    <source>
        <dbReference type="SAM" id="Phobius"/>
    </source>
</evidence>
<sequence>MNIFVPSAKLVVLKELPFSDYAFPRWQSYASIALVALLSAISATLAPQMHGLPLMSFWVLLGSNFLSTWVLFLMAMFILRWWMKRGDRWDGEGDMFNLIAASWLVIDLIVYAASMLGAPGFIVMPLSIYTIWVAGNALSGAIPKASLGYSIVGVILAIIPGALIGAAVGIMLVKMGYLPMPAAPAG</sequence>
<evidence type="ECO:0000313" key="3">
    <source>
        <dbReference type="Proteomes" id="UP000270261"/>
    </source>
</evidence>
<keyword evidence="1" id="KW-0472">Membrane</keyword>
<dbReference type="EMBL" id="RRUE01000001">
    <property type="protein sequence ID" value="RRN44834.1"/>
    <property type="molecule type" value="Genomic_DNA"/>
</dbReference>
<dbReference type="RefSeq" id="WP_125094266.1">
    <property type="nucleotide sequence ID" value="NZ_RRUE01000001.1"/>
</dbReference>
<dbReference type="Proteomes" id="UP000270261">
    <property type="component" value="Unassembled WGS sequence"/>
</dbReference>
<keyword evidence="1" id="KW-0812">Transmembrane</keyword>
<dbReference type="OrthoDB" id="8690372at2"/>
<evidence type="ECO:0000313" key="2">
    <source>
        <dbReference type="EMBL" id="RRN44834.1"/>
    </source>
</evidence>
<accession>A0A3R8NSI1</accession>
<comment type="caution">
    <text evidence="2">The sequence shown here is derived from an EMBL/GenBank/DDBJ whole genome shotgun (WGS) entry which is preliminary data.</text>
</comment>
<keyword evidence="3" id="KW-1185">Reference proteome</keyword>
<organism evidence="2 3">
    <name type="scientific">Lautropia dentalis</name>
    <dbReference type="NCBI Taxonomy" id="2490857"/>
    <lineage>
        <taxon>Bacteria</taxon>
        <taxon>Pseudomonadati</taxon>
        <taxon>Pseudomonadota</taxon>
        <taxon>Betaproteobacteria</taxon>
        <taxon>Burkholderiales</taxon>
        <taxon>Burkholderiaceae</taxon>
        <taxon>Lautropia</taxon>
    </lineage>
</organism>
<evidence type="ECO:0008006" key="4">
    <source>
        <dbReference type="Google" id="ProtNLM"/>
    </source>
</evidence>
<feature type="transmembrane region" description="Helical" evidence="1">
    <location>
        <begin position="121"/>
        <end position="142"/>
    </location>
</feature>
<keyword evidence="1" id="KW-1133">Transmembrane helix</keyword>